<reference evidence="5 6" key="1">
    <citation type="submission" date="2019-08" db="EMBL/GenBank/DDBJ databases">
        <title>The genome sequence of a newly discovered highly antifungal drug resistant Aspergillus species, Aspergillus tanneri NIH 1004.</title>
        <authorList>
            <person name="Mounaud S."/>
            <person name="Singh I."/>
            <person name="Joardar V."/>
            <person name="Pakala S."/>
            <person name="Pakala S."/>
            <person name="Venepally P."/>
            <person name="Chung J.K."/>
            <person name="Losada L."/>
            <person name="Nierman W.C."/>
        </authorList>
    </citation>
    <scope>NUCLEOTIDE SEQUENCE [LARGE SCALE GENOMIC DNA]</scope>
    <source>
        <strain evidence="5 6">NIH1004</strain>
    </source>
</reference>
<keyword evidence="2" id="KW-0863">Zinc-finger</keyword>
<dbReference type="GeneID" id="54331860"/>
<evidence type="ECO:0000256" key="2">
    <source>
        <dbReference type="ARBA" id="ARBA00022771"/>
    </source>
</evidence>
<evidence type="ECO:0000256" key="1">
    <source>
        <dbReference type="ARBA" id="ARBA00022723"/>
    </source>
</evidence>
<feature type="region of interest" description="Disordered" evidence="4">
    <location>
        <begin position="949"/>
        <end position="1010"/>
    </location>
</feature>
<name>A0A5M9MQV6_9EURO</name>
<feature type="compositionally biased region" description="Acidic residues" evidence="4">
    <location>
        <begin position="979"/>
        <end position="1000"/>
    </location>
</feature>
<keyword evidence="3" id="KW-0862">Zinc</keyword>
<dbReference type="GO" id="GO:0047499">
    <property type="term" value="F:calcium-independent phospholipase A2 activity"/>
    <property type="evidence" value="ECO:0007669"/>
    <property type="project" value="TreeGrafter"/>
</dbReference>
<gene>
    <name evidence="5" type="ORF">ATNIH1004_009158</name>
</gene>
<feature type="compositionally biased region" description="Basic and acidic residues" evidence="4">
    <location>
        <begin position="1001"/>
        <end position="1010"/>
    </location>
</feature>
<organism evidence="5 6">
    <name type="scientific">Aspergillus tanneri</name>
    <dbReference type="NCBI Taxonomy" id="1220188"/>
    <lineage>
        <taxon>Eukaryota</taxon>
        <taxon>Fungi</taxon>
        <taxon>Dikarya</taxon>
        <taxon>Ascomycota</taxon>
        <taxon>Pezizomycotina</taxon>
        <taxon>Eurotiomycetes</taxon>
        <taxon>Eurotiomycetidae</taxon>
        <taxon>Eurotiales</taxon>
        <taxon>Aspergillaceae</taxon>
        <taxon>Aspergillus</taxon>
        <taxon>Aspergillus subgen. Circumdati</taxon>
    </lineage>
</organism>
<evidence type="ECO:0000256" key="4">
    <source>
        <dbReference type="SAM" id="MobiDB-lite"/>
    </source>
</evidence>
<dbReference type="OrthoDB" id="194358at2759"/>
<dbReference type="VEuPathDB" id="FungiDB:EYZ11_009307"/>
<dbReference type="RefSeq" id="XP_033424308.1">
    <property type="nucleotide sequence ID" value="XM_033573756.1"/>
</dbReference>
<comment type="caution">
    <text evidence="5">The sequence shown here is derived from an EMBL/GenBank/DDBJ whole genome shotgun (WGS) entry which is preliminary data.</text>
</comment>
<dbReference type="InterPro" id="IPR016035">
    <property type="entry name" value="Acyl_Trfase/lysoPLipase"/>
</dbReference>
<dbReference type="PROSITE" id="PS00518">
    <property type="entry name" value="ZF_RING_1"/>
    <property type="match status" value="1"/>
</dbReference>
<dbReference type="VEuPathDB" id="FungiDB:EYZ11_009308"/>
<dbReference type="GO" id="GO:0019369">
    <property type="term" value="P:arachidonate metabolic process"/>
    <property type="evidence" value="ECO:0007669"/>
    <property type="project" value="TreeGrafter"/>
</dbReference>
<evidence type="ECO:0000256" key="3">
    <source>
        <dbReference type="ARBA" id="ARBA00022833"/>
    </source>
</evidence>
<accession>A0A5M9MQV6</accession>
<dbReference type="GO" id="GO:0008270">
    <property type="term" value="F:zinc ion binding"/>
    <property type="evidence" value="ECO:0007669"/>
    <property type="project" value="UniProtKB-KW"/>
</dbReference>
<proteinExistence type="predicted"/>
<dbReference type="CDD" id="cd07199">
    <property type="entry name" value="Pat17_PNPLA8_PNPLA9_like"/>
    <property type="match status" value="1"/>
</dbReference>
<dbReference type="Gene3D" id="3.40.1090.10">
    <property type="entry name" value="Cytosolic phospholipase A2 catalytic domain"/>
    <property type="match status" value="2"/>
</dbReference>
<dbReference type="GO" id="GO:0016020">
    <property type="term" value="C:membrane"/>
    <property type="evidence" value="ECO:0007669"/>
    <property type="project" value="TreeGrafter"/>
</dbReference>
<protein>
    <recommendedName>
        <fullName evidence="7">PNPLA domain-containing protein</fullName>
    </recommendedName>
</protein>
<evidence type="ECO:0000313" key="6">
    <source>
        <dbReference type="Proteomes" id="UP000324241"/>
    </source>
</evidence>
<dbReference type="PANTHER" id="PTHR24185:SF8">
    <property type="entry name" value="PNPLA DOMAIN-CONTAINING PROTEIN"/>
    <property type="match status" value="1"/>
</dbReference>
<evidence type="ECO:0008006" key="7">
    <source>
        <dbReference type="Google" id="ProtNLM"/>
    </source>
</evidence>
<dbReference type="PANTHER" id="PTHR24185">
    <property type="entry name" value="CALCIUM-INDEPENDENT PHOSPHOLIPASE A2-GAMMA"/>
    <property type="match status" value="1"/>
</dbReference>
<evidence type="ECO:0000313" key="5">
    <source>
        <dbReference type="EMBL" id="KAA8644947.1"/>
    </source>
</evidence>
<dbReference type="EMBL" id="QUQM01000006">
    <property type="protein sequence ID" value="KAA8644947.1"/>
    <property type="molecule type" value="Genomic_DNA"/>
</dbReference>
<dbReference type="InterPro" id="IPR017907">
    <property type="entry name" value="Znf_RING_CS"/>
</dbReference>
<dbReference type="SUPFAM" id="SSF52151">
    <property type="entry name" value="FabD/lysophospholipase-like"/>
    <property type="match status" value="1"/>
</dbReference>
<dbReference type="VEuPathDB" id="FungiDB:EYZ11_009303"/>
<dbReference type="Proteomes" id="UP000324241">
    <property type="component" value="Unassembled WGS sequence"/>
</dbReference>
<keyword evidence="1" id="KW-0479">Metal-binding</keyword>
<sequence>MSPKLDSSWLDVAVGDNKTFVIRDHGQLGYIISGLPTPKQQKPRLSVFLGDRTKELALQALFPYNNIRRTRATASIGLRIDNLSVETNEPHLFVDGGVGQSIASSCKAQAAARPVIEDHPIAWKAVSAQAAVATIFSRLVFLFADVICIFVDDFPSIQSCAQFLLACAPTRLASSLPVAVRPRVIVVSGNSLDRVSAQVEFNRALHDENGGPFSGINFICVDSSSDVGLRDRLRASIRGQLEDMGEARRHRTLISSTASALLMDHYLPGSMLLEPRAVFGTLYRSIITRGIRDYNDRAKFAIAVGDLVGQVELEFVSQFYSVVSQGRRTADHRRDQLLAMSHELGKVQSAKICLYCLVRTAQHSQACHHALCDQCAQIFGYPAPDVEYQFTVSTCLICLSGGTMVVDVLPPTMNPTILAIDGGGVRGSIPLEYLLLIQESLGPQCKIQDLVDLSIGSSSGGLIILGLMGMGWDLSTCSQVFDRLARRIFRDRRRMTLSRIFRFILGRGSLLGGILQWVSWLLHDSCYDPRIFDASLQEAFGEAHRIFDVVSTGPGFFSPANLRAIGSFQDGGLKDNFAAGIARRISRRIWPSKTGVGRLVSLGTGKTESLGHRSPHFRHVFRDGFLRRGYDALMSNLDTEPKWLELKNQLEDDVKDDYLRLDVHLKDVPCTIDDTNVMDDYRNLVIAQVGAARRAKEVATALLVARFYFELDSLPPQLTHNSSCWYRGTIRCKGPAKKILEALRHLHYTDTDFVTDTGFLGQFGGLEDCCVRCGRYVKSVSVFIHHPKELFNIYIRTGPHKRWKISGFPASMASFMDTDKLHRAFGRPSHDRPAAAHCTTCETWEARLQGKGRKRTCASPTEASGIKKALRRGGYPGLVRNKNPRKSILTFNSVEDRSWPPPDRTLGCLNRPIRRVYSSQEILRRITEEERKELIQLLVYISDVAKGPSTIETSQTQREDESGQNLDPEALLEPRAGSEDYESDSDEEEEEKEIEGDENEKEGGRRDSKIVESEGVDWCKAFTWNDAAH</sequence>
<dbReference type="AlphaFoldDB" id="A0A5M9MQV6"/>